<comment type="caution">
    <text evidence="2">The sequence shown here is derived from an EMBL/GenBank/DDBJ whole genome shotgun (WGS) entry which is preliminary data.</text>
</comment>
<evidence type="ECO:0000256" key="1">
    <source>
        <dbReference type="SAM" id="MobiDB-lite"/>
    </source>
</evidence>
<feature type="region of interest" description="Disordered" evidence="1">
    <location>
        <begin position="1"/>
        <end position="23"/>
    </location>
</feature>
<proteinExistence type="predicted"/>
<organism evidence="2 3">
    <name type="scientific">Portunus trituberculatus</name>
    <name type="common">Swimming crab</name>
    <name type="synonym">Neptunus trituberculatus</name>
    <dbReference type="NCBI Taxonomy" id="210409"/>
    <lineage>
        <taxon>Eukaryota</taxon>
        <taxon>Metazoa</taxon>
        <taxon>Ecdysozoa</taxon>
        <taxon>Arthropoda</taxon>
        <taxon>Crustacea</taxon>
        <taxon>Multicrustacea</taxon>
        <taxon>Malacostraca</taxon>
        <taxon>Eumalacostraca</taxon>
        <taxon>Eucarida</taxon>
        <taxon>Decapoda</taxon>
        <taxon>Pleocyemata</taxon>
        <taxon>Brachyura</taxon>
        <taxon>Eubrachyura</taxon>
        <taxon>Portunoidea</taxon>
        <taxon>Portunidae</taxon>
        <taxon>Portuninae</taxon>
        <taxon>Portunus</taxon>
    </lineage>
</organism>
<gene>
    <name evidence="2" type="ORF">E2C01_094381</name>
</gene>
<dbReference type="EMBL" id="VSRR010116512">
    <property type="protein sequence ID" value="MPC98989.1"/>
    <property type="molecule type" value="Genomic_DNA"/>
</dbReference>
<evidence type="ECO:0000313" key="3">
    <source>
        <dbReference type="Proteomes" id="UP000324222"/>
    </source>
</evidence>
<reference evidence="2 3" key="1">
    <citation type="submission" date="2019-05" db="EMBL/GenBank/DDBJ databases">
        <title>Another draft genome of Portunus trituberculatus and its Hox gene families provides insights of decapod evolution.</title>
        <authorList>
            <person name="Jeong J.-H."/>
            <person name="Song I."/>
            <person name="Kim S."/>
            <person name="Choi T."/>
            <person name="Kim D."/>
            <person name="Ryu S."/>
            <person name="Kim W."/>
        </authorList>
    </citation>
    <scope>NUCLEOTIDE SEQUENCE [LARGE SCALE GENOMIC DNA]</scope>
    <source>
        <tissue evidence="2">Muscle</tissue>
    </source>
</reference>
<evidence type="ECO:0000313" key="2">
    <source>
        <dbReference type="EMBL" id="MPC98989.1"/>
    </source>
</evidence>
<name>A0A5B7JW00_PORTR</name>
<dbReference type="AlphaFoldDB" id="A0A5B7JW00"/>
<accession>A0A5B7JW00</accession>
<dbReference type="Proteomes" id="UP000324222">
    <property type="component" value="Unassembled WGS sequence"/>
</dbReference>
<protein>
    <submittedName>
        <fullName evidence="2">Uncharacterized protein</fullName>
    </submittedName>
</protein>
<sequence length="23" mass="2631">MMAGRSIRLDHFVHGSSQTGEKW</sequence>
<keyword evidence="3" id="KW-1185">Reference proteome</keyword>